<organism evidence="6 7">
    <name type="scientific">Nostoc minutum NIES-26</name>
    <dbReference type="NCBI Taxonomy" id="1844469"/>
    <lineage>
        <taxon>Bacteria</taxon>
        <taxon>Bacillati</taxon>
        <taxon>Cyanobacteriota</taxon>
        <taxon>Cyanophyceae</taxon>
        <taxon>Nostocales</taxon>
        <taxon>Nostocaceae</taxon>
        <taxon>Nostoc</taxon>
    </lineage>
</organism>
<evidence type="ECO:0000313" key="6">
    <source>
        <dbReference type="EMBL" id="RCJ19657.1"/>
    </source>
</evidence>
<evidence type="ECO:0000259" key="4">
    <source>
        <dbReference type="Pfam" id="PF07110"/>
    </source>
</evidence>
<dbReference type="InterPro" id="IPR029032">
    <property type="entry name" value="AhpD-like"/>
</dbReference>
<comment type="caution">
    <text evidence="6">The sequence shown here is derived from an EMBL/GenBank/DDBJ whole genome shotgun (WGS) entry which is preliminary data.</text>
</comment>
<dbReference type="Pfam" id="PF08982">
    <property type="entry name" value="AtaL"/>
    <property type="match status" value="1"/>
</dbReference>
<dbReference type="Gene3D" id="3.10.180.10">
    <property type="entry name" value="2,3-Dihydroxybiphenyl 1,2-Dioxygenase, domain 1"/>
    <property type="match status" value="1"/>
</dbReference>
<evidence type="ECO:0000259" key="2">
    <source>
        <dbReference type="Pfam" id="PF00903"/>
    </source>
</evidence>
<dbReference type="Gene3D" id="3.30.70.100">
    <property type="match status" value="2"/>
</dbReference>
<dbReference type="AlphaFoldDB" id="A0A367Q678"/>
<evidence type="ECO:0000259" key="5">
    <source>
        <dbReference type="Pfam" id="PF12680"/>
    </source>
</evidence>
<dbReference type="SUPFAM" id="SSF54427">
    <property type="entry name" value="NTF2-like"/>
    <property type="match status" value="2"/>
</dbReference>
<dbReference type="InterPro" id="IPR011008">
    <property type="entry name" value="Dimeric_a/b-barrel"/>
</dbReference>
<dbReference type="InterPro" id="IPR015075">
    <property type="entry name" value="AtaL"/>
</dbReference>
<dbReference type="SUPFAM" id="SSF54593">
    <property type="entry name" value="Glyoxalase/Bleomycin resistance protein/Dihydroxybiphenyl dioxygenase"/>
    <property type="match status" value="1"/>
</dbReference>
<dbReference type="Pfam" id="PF02627">
    <property type="entry name" value="CMD"/>
    <property type="match status" value="1"/>
</dbReference>
<evidence type="ECO:0000313" key="7">
    <source>
        <dbReference type="Proteomes" id="UP000252107"/>
    </source>
</evidence>
<dbReference type="SUPFAM" id="SSF54909">
    <property type="entry name" value="Dimeric alpha+beta barrel"/>
    <property type="match status" value="2"/>
</dbReference>
<feature type="domain" description="Carboxymuconolactone decarboxylase-like" evidence="3">
    <location>
        <begin position="26"/>
        <end position="106"/>
    </location>
</feature>
<dbReference type="Pfam" id="PF00903">
    <property type="entry name" value="Glyoxalase"/>
    <property type="match status" value="1"/>
</dbReference>
<dbReference type="Pfam" id="PF07110">
    <property type="entry name" value="EthD"/>
    <property type="match status" value="1"/>
</dbReference>
<accession>A0A367Q678</accession>
<dbReference type="Gene3D" id="3.30.530.20">
    <property type="match status" value="1"/>
</dbReference>
<dbReference type="InterPro" id="IPR032710">
    <property type="entry name" value="NTF2-like_dom_sf"/>
</dbReference>
<feature type="domain" description="SnoaL-like" evidence="5">
    <location>
        <begin position="879"/>
        <end position="970"/>
    </location>
</feature>
<dbReference type="InterPro" id="IPR003779">
    <property type="entry name" value="CMD-like"/>
</dbReference>
<reference evidence="6" key="1">
    <citation type="submission" date="2016-04" db="EMBL/GenBank/DDBJ databases">
        <authorList>
            <person name="Tabuchi Yagui T.R."/>
        </authorList>
    </citation>
    <scope>NUCLEOTIDE SEQUENCE [LARGE SCALE GENOMIC DNA]</scope>
    <source>
        <strain evidence="6">NIES-26</strain>
    </source>
</reference>
<dbReference type="Gene3D" id="1.20.1290.10">
    <property type="entry name" value="AhpD-like"/>
    <property type="match status" value="1"/>
</dbReference>
<dbReference type="Pfam" id="PF12680">
    <property type="entry name" value="SnoaL_2"/>
    <property type="match status" value="2"/>
</dbReference>
<feature type="domain" description="SnoaL-like" evidence="5">
    <location>
        <begin position="1057"/>
        <end position="1158"/>
    </location>
</feature>
<feature type="region of interest" description="Disordered" evidence="1">
    <location>
        <begin position="834"/>
        <end position="859"/>
    </location>
</feature>
<dbReference type="GO" id="GO:0051920">
    <property type="term" value="F:peroxiredoxin activity"/>
    <property type="evidence" value="ECO:0007669"/>
    <property type="project" value="InterPro"/>
</dbReference>
<dbReference type="InterPro" id="IPR037401">
    <property type="entry name" value="SnoaL-like"/>
</dbReference>
<feature type="domain" description="Glyoxalase/fosfomycin resistance/dioxygenase" evidence="2">
    <location>
        <begin position="445"/>
        <end position="580"/>
    </location>
</feature>
<dbReference type="Proteomes" id="UP000252107">
    <property type="component" value="Unassembled WGS sequence"/>
</dbReference>
<dbReference type="SUPFAM" id="SSF69118">
    <property type="entry name" value="AhpD-like"/>
    <property type="match status" value="1"/>
</dbReference>
<dbReference type="EMBL" id="LXQD01000339">
    <property type="protein sequence ID" value="RCJ19657.1"/>
    <property type="molecule type" value="Genomic_DNA"/>
</dbReference>
<dbReference type="Gene3D" id="3.10.450.50">
    <property type="match status" value="2"/>
</dbReference>
<keyword evidence="7" id="KW-1185">Reference proteome</keyword>
<protein>
    <recommendedName>
        <fullName evidence="8">Ethyl tert-butyl ether degradation EthD</fullName>
    </recommendedName>
</protein>
<dbReference type="SUPFAM" id="SSF55961">
    <property type="entry name" value="Bet v1-like"/>
    <property type="match status" value="1"/>
</dbReference>
<gene>
    <name evidence="6" type="ORF">A6770_05810</name>
</gene>
<evidence type="ECO:0000259" key="3">
    <source>
        <dbReference type="Pfam" id="PF02627"/>
    </source>
</evidence>
<dbReference type="PANTHER" id="PTHR33570">
    <property type="entry name" value="4-CARBOXYMUCONOLACTONE DECARBOXYLASE FAMILY PROTEIN"/>
    <property type="match status" value="1"/>
</dbReference>
<dbReference type="InterPro" id="IPR023393">
    <property type="entry name" value="START-like_dom_sf"/>
</dbReference>
<feature type="compositionally biased region" description="Polar residues" evidence="1">
    <location>
        <begin position="834"/>
        <end position="848"/>
    </location>
</feature>
<name>A0A367Q678_9NOSO</name>
<evidence type="ECO:0008006" key="8">
    <source>
        <dbReference type="Google" id="ProtNLM"/>
    </source>
</evidence>
<dbReference type="InterPro" id="IPR052512">
    <property type="entry name" value="4CMD/NDH-1_regulator"/>
</dbReference>
<dbReference type="InterPro" id="IPR009799">
    <property type="entry name" value="EthD_dom"/>
</dbReference>
<dbReference type="InterPro" id="IPR029068">
    <property type="entry name" value="Glyas_Bleomycin-R_OHBP_Dase"/>
</dbReference>
<feature type="domain" description="EthD" evidence="4">
    <location>
        <begin position="155"/>
        <end position="246"/>
    </location>
</feature>
<sequence>MTHVRVYQNAVSDDLELQAGLKSINPKFGDFVTRVASEAWGLPLIDQKTKALIAIAVDVANQNHKGPGNPFTAHVDMALKQGATQEEIAEVLLFMCTYAGFNKVAGCFGKLKEFFEQNNHEPRRAAMKAATKKADYAIRDRNGKVAFYVLLWKRKGISSELFDEYWRNVHGPLCARLPGQHQYWQFHLDRDHKGSLWPDVPGIDYICDREDLFDGIAELTFESESDRQDFFQSSDLLMADEHNLFSKAIGYNTGFGNSITLIDGIPIGEPNGKLDALKFHVLLKKADGVSVADFRQHLTANFAPAIVETDAVLKLRLHLFDEIDNSRPDAAGVSHSEPLDKQYQAAFEIAFANPLEMEAFFASLEYAAAFKDLAKYVKQILPLQERSAYTFVYDSKLTLAGQCSSKVADLIVKVGATNQLKPDIVSLMNGKQVVKSGLGHYLQGVQHLGVTVQDMTQSLEFYTEVLGGVVVVAENNLTGDGMQNTLFQKEELDALAQGVDPKNSDIPSLRDAKEALDIKFISFGNTCVELIYFRDASTQNPHNSSVDRIPSHIGHVNAMHLSFHVKDDVDLNLFAQTLEEECQKRGMKNVVCNRVIRVKSEEERRKVALKYNSNKFWHEPDSSDVEQPEEDFGDLEGWALFYCKGPNGEQLEFNQATRTVKGHFAKAQEEYGMLNNASFTVLEPKSSQQSERVYATFSSPVNASWSTVWNVLLDKIENPRRYNPEAQDYKILERHGNSLLREMKVLNITVEEKITWNEQTGEIKHTLVNNPLFIGQAINAVIRPASNNSHEPVVVSYTLDWEAYNEEGRKMAQTIQASITQAVKQAVLNTKTVAEQQSNGSHTNSQITGAIANGSKPTAEKFPGTTTDLVKCLFSRGEAFDSEGFITFFTDTPVYQFGNFDVCLDKAAIKKSADAFFSQISAVYHEIKMMWEIADVVFVEMDVTYWRKDGSVITLPCCDIFRVEGDKFSELRIFMDVNPVFNPSIPVPDSASVFTISEGKRLATPNTMRLHFAEHPEAQERVKNGFAPKWSITGPKWPVDSPSADEKSAAQLKAVGELAQAVTAQDWEKVKSYLTDDIFYKVGSGEVVYGPQAVVDFFARTFRTTAIFYSHDVRKVWQEPDIITIEMDAKYEMVHSKKHVTIACCDVYRMRGNKVSEWRVYADMSPWQS</sequence>
<dbReference type="InterPro" id="IPR004360">
    <property type="entry name" value="Glyas_Fos-R_dOase_dom"/>
</dbReference>
<evidence type="ECO:0000256" key="1">
    <source>
        <dbReference type="SAM" id="MobiDB-lite"/>
    </source>
</evidence>
<dbReference type="PANTHER" id="PTHR33570:SF2">
    <property type="entry name" value="CARBOXYMUCONOLACTONE DECARBOXYLASE-LIKE DOMAIN-CONTAINING PROTEIN"/>
    <property type="match status" value="1"/>
</dbReference>
<proteinExistence type="predicted"/>